<accession>A0A2T0AM81</accession>
<keyword evidence="2 4" id="KW-0378">Hydrolase</keyword>
<keyword evidence="5" id="KW-1185">Reference proteome</keyword>
<dbReference type="Pfam" id="PF00293">
    <property type="entry name" value="NUDIX"/>
    <property type="match status" value="1"/>
</dbReference>
<protein>
    <submittedName>
        <fullName evidence="4">ADP-ribose pyrophosphatase</fullName>
        <ecNumber evidence="4">3.6.1.13</ecNumber>
    </submittedName>
</protein>
<evidence type="ECO:0000256" key="2">
    <source>
        <dbReference type="ARBA" id="ARBA00022801"/>
    </source>
</evidence>
<dbReference type="FunFam" id="3.90.79.10:FF:000024">
    <property type="entry name" value="ADP-ribose pyrophosphatase"/>
    <property type="match status" value="1"/>
</dbReference>
<dbReference type="PANTHER" id="PTHR11839">
    <property type="entry name" value="UDP/ADP-SUGAR PYROPHOSPHATASE"/>
    <property type="match status" value="1"/>
</dbReference>
<comment type="caution">
    <text evidence="4">The sequence shown here is derived from an EMBL/GenBank/DDBJ whole genome shotgun (WGS) entry which is preliminary data.</text>
</comment>
<dbReference type="GO" id="GO:0019693">
    <property type="term" value="P:ribose phosphate metabolic process"/>
    <property type="evidence" value="ECO:0007669"/>
    <property type="project" value="TreeGrafter"/>
</dbReference>
<dbReference type="Proteomes" id="UP000238415">
    <property type="component" value="Unassembled WGS sequence"/>
</dbReference>
<dbReference type="Gene3D" id="3.90.79.10">
    <property type="entry name" value="Nucleoside Triphosphate Pyrophosphohydrolase"/>
    <property type="match status" value="1"/>
</dbReference>
<dbReference type="PANTHER" id="PTHR11839:SF18">
    <property type="entry name" value="NUDIX HYDROLASE DOMAIN-CONTAINING PROTEIN"/>
    <property type="match status" value="1"/>
</dbReference>
<dbReference type="AlphaFoldDB" id="A0A2T0AM81"/>
<evidence type="ECO:0000259" key="3">
    <source>
        <dbReference type="PROSITE" id="PS51462"/>
    </source>
</evidence>
<dbReference type="InterPro" id="IPR020084">
    <property type="entry name" value="NUDIX_hydrolase_CS"/>
</dbReference>
<gene>
    <name evidence="4" type="primary">nudF</name>
    <name evidence="4" type="ORF">MOHU_21150</name>
</gene>
<dbReference type="InterPro" id="IPR015797">
    <property type="entry name" value="NUDIX_hydrolase-like_dom_sf"/>
</dbReference>
<dbReference type="PROSITE" id="PS51462">
    <property type="entry name" value="NUDIX"/>
    <property type="match status" value="1"/>
</dbReference>
<dbReference type="EMBL" id="PVXM01000050">
    <property type="protein sequence ID" value="PRR69859.1"/>
    <property type="molecule type" value="Genomic_DNA"/>
</dbReference>
<dbReference type="InterPro" id="IPR000086">
    <property type="entry name" value="NUDIX_hydrolase_dom"/>
</dbReference>
<dbReference type="OrthoDB" id="9806150at2"/>
<evidence type="ECO:0000313" key="5">
    <source>
        <dbReference type="Proteomes" id="UP000238415"/>
    </source>
</evidence>
<proteinExistence type="predicted"/>
<sequence length="176" mass="20042">MDLTELKLKSERIYEGRIINLRRDLVRLPNGREASREVVEHPGAVAIIALDDEKNVFLVRQYRYPINRETLEIPAGKLDVGEDPLECAQRELAEEVGLKGKEWRHLLTFFTTPGFSNEIMYLFLATGLENHKKDADFDEFIEVVRMPLDEAVSQVFKGTVQDAKSMVGLLAAARIL</sequence>
<dbReference type="EC" id="3.6.1.13" evidence="4"/>
<dbReference type="GO" id="GO:0005829">
    <property type="term" value="C:cytosol"/>
    <property type="evidence" value="ECO:0007669"/>
    <property type="project" value="TreeGrafter"/>
</dbReference>
<dbReference type="GO" id="GO:0047631">
    <property type="term" value="F:ADP-ribose diphosphatase activity"/>
    <property type="evidence" value="ECO:0007669"/>
    <property type="project" value="UniProtKB-EC"/>
</dbReference>
<comment type="cofactor">
    <cofactor evidence="1">
        <name>Mg(2+)</name>
        <dbReference type="ChEBI" id="CHEBI:18420"/>
    </cofactor>
</comment>
<dbReference type="GO" id="GO:0006753">
    <property type="term" value="P:nucleoside phosphate metabolic process"/>
    <property type="evidence" value="ECO:0007669"/>
    <property type="project" value="TreeGrafter"/>
</dbReference>
<organism evidence="4 5">
    <name type="scientific">Neomoorella humiferrea</name>
    <dbReference type="NCBI Taxonomy" id="676965"/>
    <lineage>
        <taxon>Bacteria</taxon>
        <taxon>Bacillati</taxon>
        <taxon>Bacillota</taxon>
        <taxon>Clostridia</taxon>
        <taxon>Neomoorellales</taxon>
        <taxon>Neomoorellaceae</taxon>
        <taxon>Neomoorella</taxon>
    </lineage>
</organism>
<evidence type="ECO:0000313" key="4">
    <source>
        <dbReference type="EMBL" id="PRR69859.1"/>
    </source>
</evidence>
<reference evidence="4 5" key="1">
    <citation type="submission" date="2018-03" db="EMBL/GenBank/DDBJ databases">
        <title>Genome sequence of Moorella humiferrea DSM 23265.</title>
        <authorList>
            <person name="Poehlein A."/>
            <person name="Daniel R."/>
        </authorList>
    </citation>
    <scope>NUCLEOTIDE SEQUENCE [LARGE SCALE GENOMIC DNA]</scope>
    <source>
        <strain evidence="4 5">DSM 23265</strain>
    </source>
</reference>
<dbReference type="SUPFAM" id="SSF55811">
    <property type="entry name" value="Nudix"/>
    <property type="match status" value="1"/>
</dbReference>
<name>A0A2T0AM81_9FIRM</name>
<feature type="domain" description="Nudix hydrolase" evidence="3">
    <location>
        <begin position="39"/>
        <end position="168"/>
    </location>
</feature>
<dbReference type="PROSITE" id="PS00893">
    <property type="entry name" value="NUDIX_BOX"/>
    <property type="match status" value="1"/>
</dbReference>
<evidence type="ECO:0000256" key="1">
    <source>
        <dbReference type="ARBA" id="ARBA00001946"/>
    </source>
</evidence>
<dbReference type="RefSeq" id="WP_106006047.1">
    <property type="nucleotide sequence ID" value="NZ_CP136418.1"/>
</dbReference>